<dbReference type="PANTHER" id="PTHR30050:SF5">
    <property type="entry name" value="DNAA REGULATORY INACTIVATOR HDA"/>
    <property type="match status" value="1"/>
</dbReference>
<dbReference type="GO" id="GO:0005886">
    <property type="term" value="C:plasma membrane"/>
    <property type="evidence" value="ECO:0007669"/>
    <property type="project" value="TreeGrafter"/>
</dbReference>
<dbReference type="HOGENOM" id="CLU_072265_0_0_5"/>
<name>L0EU57_LIBCB</name>
<dbReference type="InterPro" id="IPR027417">
    <property type="entry name" value="P-loop_NTPase"/>
</dbReference>
<dbReference type="PATRIC" id="fig|1215343.11.peg.1103"/>
<dbReference type="Gene3D" id="1.10.8.60">
    <property type="match status" value="1"/>
</dbReference>
<sequence length="246" mass="27730">MDFIMKNERIASLKEDIYQRRDYKQLPLAFPPCINDISREEILISKSLEAAVHLIDTWPVWPSSVVILVGPRGSGKSYIANVWCKISKAHKIHATKGSNSAFIVTQGPALLEDADHVNFDETELFHIINSVYQKSSSLLITSRTFPSSWTVHLPDLYSRLQAATVVKIGLPDEDFLIRVIVKMFADRQLFVEERVIAYIVQRMERSLASAENLVDSLDKMALARGVAITRSLAAEVLMKLENVNCD</sequence>
<reference evidence="1 2" key="1">
    <citation type="journal article" date="2012" name="Stand. Genomic Sci.">
        <title>Complete genome sequence of Liberibacter crescens BT-1.</title>
        <authorList>
            <person name="Leonard M.T."/>
            <person name="Fagen J.R."/>
            <person name="Davis-Richardson A.G."/>
            <person name="Davis M.J."/>
            <person name="Triplett E.W."/>
        </authorList>
    </citation>
    <scope>NUCLEOTIDE SEQUENCE [LARGE SCALE GENOMIC DNA]</scope>
    <source>
        <strain evidence="1 2">BT-1</strain>
    </source>
</reference>
<dbReference type="PANTHER" id="PTHR30050">
    <property type="entry name" value="CHROMOSOMAL REPLICATION INITIATOR PROTEIN DNAA"/>
    <property type="match status" value="1"/>
</dbReference>
<dbReference type="SUPFAM" id="SSF52540">
    <property type="entry name" value="P-loop containing nucleoside triphosphate hydrolases"/>
    <property type="match status" value="1"/>
</dbReference>
<dbReference type="GO" id="GO:0006270">
    <property type="term" value="P:DNA replication initiation"/>
    <property type="evidence" value="ECO:0007669"/>
    <property type="project" value="TreeGrafter"/>
</dbReference>
<dbReference type="AlphaFoldDB" id="L0EU57"/>
<keyword evidence="2" id="KW-1185">Reference proteome</keyword>
<evidence type="ECO:0000313" key="1">
    <source>
        <dbReference type="EMBL" id="AGA65064.1"/>
    </source>
</evidence>
<protein>
    <submittedName>
        <fullName evidence="1">Chromosomal replication initiator protein DnaA</fullName>
    </submittedName>
</protein>
<gene>
    <name evidence="1" type="ordered locus">B488_10720</name>
</gene>
<evidence type="ECO:0000313" key="2">
    <source>
        <dbReference type="Proteomes" id="UP000010799"/>
    </source>
</evidence>
<dbReference type="Gene3D" id="3.40.50.300">
    <property type="entry name" value="P-loop containing nucleotide triphosphate hydrolases"/>
    <property type="match status" value="1"/>
</dbReference>
<dbReference type="Proteomes" id="UP000010799">
    <property type="component" value="Chromosome"/>
</dbReference>
<accession>L0EU57</accession>
<proteinExistence type="predicted"/>
<dbReference type="KEGG" id="lcc:B488_10720"/>
<dbReference type="STRING" id="1215343.B488_10720"/>
<dbReference type="EMBL" id="CP003789">
    <property type="protein sequence ID" value="AGA65064.1"/>
    <property type="molecule type" value="Genomic_DNA"/>
</dbReference>
<dbReference type="GO" id="GO:0003688">
    <property type="term" value="F:DNA replication origin binding"/>
    <property type="evidence" value="ECO:0007669"/>
    <property type="project" value="TreeGrafter"/>
</dbReference>
<organism evidence="1 2">
    <name type="scientific">Liberibacter crescens (strain BT-1)</name>
    <dbReference type="NCBI Taxonomy" id="1215343"/>
    <lineage>
        <taxon>Bacteria</taxon>
        <taxon>Pseudomonadati</taxon>
        <taxon>Pseudomonadota</taxon>
        <taxon>Alphaproteobacteria</taxon>
        <taxon>Hyphomicrobiales</taxon>
        <taxon>Rhizobiaceae</taxon>
        <taxon>Liberibacter</taxon>
    </lineage>
</organism>
<dbReference type="eggNOG" id="COG0593">
    <property type="taxonomic scope" value="Bacteria"/>
</dbReference>